<sequence>MLEFKDWWKDLNKIERTGINIVFHNSTRLLRRILLKRDSDIVFRIPGKNLKYGFEIKTKSNYEVEITLQIDNLQKNNIMEYVGFEKFTNKRIQALLDCYLKEIFLYSNFEKFNKEQDLEFYSNPIITNGAICIINSGVRNTQGQALKIK</sequence>
<name>A0A6G1ZMB2_9BACT</name>
<dbReference type="EMBL" id="WKLP01000091">
    <property type="protein sequence ID" value="MRY14908.1"/>
    <property type="molecule type" value="Genomic_DNA"/>
</dbReference>
<reference evidence="1" key="1">
    <citation type="journal article" date="2019" name="Nat. Med.">
        <title>A library of human gut bacterial isolates paired with longitudinal multiomics data enables mechanistic microbiome research.</title>
        <authorList>
            <person name="Poyet M."/>
            <person name="Groussin M."/>
            <person name="Gibbons S.M."/>
            <person name="Avila-Pacheco J."/>
            <person name="Jiang X."/>
            <person name="Kearney S.M."/>
            <person name="Perrotta A.R."/>
            <person name="Berdy B."/>
            <person name="Zhao S."/>
            <person name="Lieberman T.D."/>
            <person name="Swanson P.K."/>
            <person name="Smith M."/>
            <person name="Roesemann S."/>
            <person name="Alexander J.E."/>
            <person name="Rich S.A."/>
            <person name="Livny J."/>
            <person name="Vlamakis H."/>
            <person name="Clish C."/>
            <person name="Bullock K."/>
            <person name="Deik A."/>
            <person name="Scott J."/>
            <person name="Pierce K.A."/>
            <person name="Xavier R.J."/>
            <person name="Alm E.J."/>
        </authorList>
    </citation>
    <scope>NUCLEOTIDE SEQUENCE</scope>
    <source>
        <strain evidence="1">BIOML-A4</strain>
    </source>
</reference>
<evidence type="ECO:0000313" key="1">
    <source>
        <dbReference type="EMBL" id="MRY14908.1"/>
    </source>
</evidence>
<proteinExistence type="predicted"/>
<comment type="caution">
    <text evidence="1">The sequence shown here is derived from an EMBL/GenBank/DDBJ whole genome shotgun (WGS) entry which is preliminary data.</text>
</comment>
<protein>
    <submittedName>
        <fullName evidence="1">Uncharacterized protein</fullName>
    </submittedName>
</protein>
<gene>
    <name evidence="1" type="ORF">GKE01_26245</name>
</gene>
<organism evidence="1">
    <name type="scientific">Parabacteroides goldsteinii</name>
    <dbReference type="NCBI Taxonomy" id="328812"/>
    <lineage>
        <taxon>Bacteria</taxon>
        <taxon>Pseudomonadati</taxon>
        <taxon>Bacteroidota</taxon>
        <taxon>Bacteroidia</taxon>
        <taxon>Bacteroidales</taxon>
        <taxon>Tannerellaceae</taxon>
        <taxon>Parabacteroides</taxon>
    </lineage>
</organism>
<dbReference type="AlphaFoldDB" id="A0A6G1ZMB2"/>
<accession>A0A6G1ZMB2</accession>
<dbReference type="RefSeq" id="WP_154278487.1">
    <property type="nucleotide sequence ID" value="NZ_WKLJ01000090.1"/>
</dbReference>